<evidence type="ECO:0000313" key="7">
    <source>
        <dbReference type="EMBL" id="MEE2526587.1"/>
    </source>
</evidence>
<evidence type="ECO:0000256" key="4">
    <source>
        <dbReference type="ARBA" id="ARBA00022741"/>
    </source>
</evidence>
<dbReference type="Proteomes" id="UP001354971">
    <property type="component" value="Unassembled WGS sequence"/>
</dbReference>
<dbReference type="EC" id="2.7.1.48" evidence="2"/>
<evidence type="ECO:0000256" key="2">
    <source>
        <dbReference type="ARBA" id="ARBA00012137"/>
    </source>
</evidence>
<evidence type="ECO:0000313" key="8">
    <source>
        <dbReference type="Proteomes" id="UP001354971"/>
    </source>
</evidence>
<comment type="pathway">
    <text evidence="1">Pyrimidine metabolism; UMP biosynthesis via salvage pathway; UMP from uridine: step 1/1.</text>
</comment>
<keyword evidence="4" id="KW-0547">Nucleotide-binding</keyword>
<gene>
    <name evidence="7" type="primary">udk</name>
    <name evidence="7" type="ORF">V0U79_09425</name>
</gene>
<dbReference type="EMBL" id="JAZDRP010000005">
    <property type="protein sequence ID" value="MEE2526587.1"/>
    <property type="molecule type" value="Genomic_DNA"/>
</dbReference>
<feature type="domain" description="Phosphoribulokinase/uridine kinase" evidence="6">
    <location>
        <begin position="5"/>
        <end position="182"/>
    </location>
</feature>
<dbReference type="Pfam" id="PF00485">
    <property type="entry name" value="PRK"/>
    <property type="match status" value="1"/>
</dbReference>
<dbReference type="RefSeq" id="WP_330199250.1">
    <property type="nucleotide sequence ID" value="NZ_JAZDRP010000005.1"/>
</dbReference>
<evidence type="ECO:0000256" key="3">
    <source>
        <dbReference type="ARBA" id="ARBA00022679"/>
    </source>
</evidence>
<dbReference type="SUPFAM" id="SSF52540">
    <property type="entry name" value="P-loop containing nucleoside triphosphate hydrolases"/>
    <property type="match status" value="1"/>
</dbReference>
<dbReference type="GO" id="GO:0004849">
    <property type="term" value="F:uridine kinase activity"/>
    <property type="evidence" value="ECO:0007669"/>
    <property type="project" value="UniProtKB-EC"/>
</dbReference>
<sequence length="222" mass="24462">MKPVIVAITGGSASGKTTYADALRRLLDPLDVRLIGEDEYYGDHADEPGFDPARFNFDDVAAHDHDLLGEHLKQLKAGKAIEAPLYDFITHRRLGQTRTVKPGDVIIVEGIHVLADPALRDLYDLSIYVDAPADIRLARRLLRDVHERGRNLDSVVTQYLRTVRPMHLAHTEPGKAEADIVVVNDAAAASPELEALSPSFDKLAAPAAETIRKMYEANKNPN</sequence>
<proteinExistence type="predicted"/>
<keyword evidence="5 7" id="KW-0418">Kinase</keyword>
<accession>A0ABU7LRP4</accession>
<organism evidence="7 8">
    <name type="scientific">Hyphobacterium lacteum</name>
    <dbReference type="NCBI Taxonomy" id="3116575"/>
    <lineage>
        <taxon>Bacteria</taxon>
        <taxon>Pseudomonadati</taxon>
        <taxon>Pseudomonadota</taxon>
        <taxon>Alphaproteobacteria</taxon>
        <taxon>Maricaulales</taxon>
        <taxon>Maricaulaceae</taxon>
        <taxon>Hyphobacterium</taxon>
    </lineage>
</organism>
<dbReference type="Gene3D" id="3.40.50.300">
    <property type="entry name" value="P-loop containing nucleotide triphosphate hydrolases"/>
    <property type="match status" value="1"/>
</dbReference>
<evidence type="ECO:0000256" key="5">
    <source>
        <dbReference type="ARBA" id="ARBA00022777"/>
    </source>
</evidence>
<name>A0ABU7LRP4_9PROT</name>
<reference evidence="7 8" key="1">
    <citation type="submission" date="2024-01" db="EMBL/GenBank/DDBJ databases">
        <title>Hyphobacterium bacterium isolated from marine sediment.</title>
        <authorList>
            <person name="Zhao S."/>
        </authorList>
    </citation>
    <scope>NUCLEOTIDE SEQUENCE [LARGE SCALE GENOMIC DNA]</scope>
    <source>
        <strain evidence="8">HN65</strain>
    </source>
</reference>
<dbReference type="PANTHER" id="PTHR10285">
    <property type="entry name" value="URIDINE KINASE"/>
    <property type="match status" value="1"/>
</dbReference>
<dbReference type="InterPro" id="IPR006083">
    <property type="entry name" value="PRK/URK"/>
</dbReference>
<evidence type="ECO:0000256" key="1">
    <source>
        <dbReference type="ARBA" id="ARBA00004690"/>
    </source>
</evidence>
<comment type="caution">
    <text evidence="7">The sequence shown here is derived from an EMBL/GenBank/DDBJ whole genome shotgun (WGS) entry which is preliminary data.</text>
</comment>
<dbReference type="InterPro" id="IPR027417">
    <property type="entry name" value="P-loop_NTPase"/>
</dbReference>
<evidence type="ECO:0000259" key="6">
    <source>
        <dbReference type="Pfam" id="PF00485"/>
    </source>
</evidence>
<keyword evidence="8" id="KW-1185">Reference proteome</keyword>
<dbReference type="NCBIfam" id="NF004018">
    <property type="entry name" value="PRK05480.1"/>
    <property type="match status" value="1"/>
</dbReference>
<dbReference type="PRINTS" id="PR00988">
    <property type="entry name" value="URIDINKINASE"/>
</dbReference>
<protein>
    <recommendedName>
        <fullName evidence="2">uridine/cytidine kinase</fullName>
        <ecNumber evidence="2">2.7.1.48</ecNumber>
    </recommendedName>
</protein>
<keyword evidence="3 7" id="KW-0808">Transferase</keyword>
<dbReference type="InterPro" id="IPR000764">
    <property type="entry name" value="Uridine_kinase-like"/>
</dbReference>
<dbReference type="CDD" id="cd02023">
    <property type="entry name" value="UMPK"/>
    <property type="match status" value="1"/>
</dbReference>